<gene>
    <name evidence="4" type="ORF">J2S05_000623</name>
</gene>
<feature type="domain" description="Protein kinase" evidence="3">
    <location>
        <begin position="122"/>
        <end position="446"/>
    </location>
</feature>
<dbReference type="Proteomes" id="UP001225034">
    <property type="component" value="Unassembled WGS sequence"/>
</dbReference>
<evidence type="ECO:0000259" key="3">
    <source>
        <dbReference type="PROSITE" id="PS50011"/>
    </source>
</evidence>
<accession>A0ABT9YDC1</accession>
<dbReference type="SUPFAM" id="SSF56112">
    <property type="entry name" value="Protein kinase-like (PK-like)"/>
    <property type="match status" value="1"/>
</dbReference>
<dbReference type="RefSeq" id="WP_306979818.1">
    <property type="nucleotide sequence ID" value="NZ_JAUSUA010000001.1"/>
</dbReference>
<keyword evidence="2" id="KW-0472">Membrane</keyword>
<keyword evidence="4" id="KW-0830">Ubiquinone</keyword>
<dbReference type="Gene3D" id="1.10.510.10">
    <property type="entry name" value="Transferase(Phosphotransferase) domain 1"/>
    <property type="match status" value="1"/>
</dbReference>
<dbReference type="EMBL" id="JAUSUA010000001">
    <property type="protein sequence ID" value="MDQ0205849.1"/>
    <property type="molecule type" value="Genomic_DNA"/>
</dbReference>
<keyword evidence="5" id="KW-1185">Reference proteome</keyword>
<keyword evidence="2" id="KW-1133">Transmembrane helix</keyword>
<dbReference type="InterPro" id="IPR050154">
    <property type="entry name" value="UbiB_kinase"/>
</dbReference>
<reference evidence="4 5" key="1">
    <citation type="submission" date="2023-07" db="EMBL/GenBank/DDBJ databases">
        <title>Genomic Encyclopedia of Type Strains, Phase IV (KMG-IV): sequencing the most valuable type-strain genomes for metagenomic binning, comparative biology and taxonomic classification.</title>
        <authorList>
            <person name="Goeker M."/>
        </authorList>
    </citation>
    <scope>NUCLEOTIDE SEQUENCE [LARGE SCALE GENOMIC DNA]</scope>
    <source>
        <strain evidence="4 5">DSM 19154</strain>
    </source>
</reference>
<evidence type="ECO:0000256" key="2">
    <source>
        <dbReference type="SAM" id="Phobius"/>
    </source>
</evidence>
<dbReference type="CDD" id="cd05121">
    <property type="entry name" value="ABC1_ADCK3-like"/>
    <property type="match status" value="1"/>
</dbReference>
<dbReference type="InterPro" id="IPR011009">
    <property type="entry name" value="Kinase-like_dom_sf"/>
</dbReference>
<evidence type="ECO:0000256" key="1">
    <source>
        <dbReference type="ARBA" id="ARBA00009670"/>
    </source>
</evidence>
<sequence>MIKKRIRYIQRYQDILTALFHYGFGHLVRDLGLLDFVRSPKKKKDAKYYRSTAERLRLLLEELGPTFIKLGQVASTRSDIFPDYLINELTKLQDHVPPFPYKDVKAIIEEDLRAPLHEIFHSFDEEPIAAASIGQVHRAELPTGEKVVVKIRRPQIEKLVLTDLAILEDLIGLAEERLIWAKRFNLLDVFHEFAEALKLEMNYREEAQNTERILRQSEDDKYVEVPEVYKDFSTKRILTIAYIEGVKITSIREEDGYNPSEVAENFANGLFQQIFVHGFFHGDPHPGNIFVKKDGKIALIDFGMVGRLSTEMRQNLALLVIGLKSRHTDKVLKALKNTNIVQDHVNQELLRDDLDALRLRYYDLPISEISLGEAVQDLFAVANKHQCKVPSDLTILGKSLLSVERIVSSLDPDLRIMDLIEPFGRTLIKERYDPRRLSSLFKNEVVDSIELLRDFPRELRALTKSVHHGKVKVEISVPEVDRLINKIDKVSNKVAFAIVLMSFSIIMVGIIVGASLTSEPTILLQLPAIEIGFVIAILMFIWIIYSIIRSGRF</sequence>
<organism evidence="4 5">
    <name type="scientific">Alkalicoccobacillus murimartini</name>
    <dbReference type="NCBI Taxonomy" id="171685"/>
    <lineage>
        <taxon>Bacteria</taxon>
        <taxon>Bacillati</taxon>
        <taxon>Bacillota</taxon>
        <taxon>Bacilli</taxon>
        <taxon>Bacillales</taxon>
        <taxon>Bacillaceae</taxon>
        <taxon>Alkalicoccobacillus</taxon>
    </lineage>
</organism>
<dbReference type="InterPro" id="IPR000719">
    <property type="entry name" value="Prot_kinase_dom"/>
</dbReference>
<dbReference type="Pfam" id="PF03109">
    <property type="entry name" value="ABC1"/>
    <property type="match status" value="1"/>
</dbReference>
<name>A0ABT9YDC1_9BACI</name>
<dbReference type="PROSITE" id="PS50011">
    <property type="entry name" value="PROTEIN_KINASE_DOM"/>
    <property type="match status" value="1"/>
</dbReference>
<protein>
    <submittedName>
        <fullName evidence="4">Ubiquinone biosynthesis protein</fullName>
    </submittedName>
</protein>
<comment type="similarity">
    <text evidence="1">Belongs to the protein kinase superfamily. ADCK protein kinase family.</text>
</comment>
<evidence type="ECO:0000313" key="4">
    <source>
        <dbReference type="EMBL" id="MDQ0205849.1"/>
    </source>
</evidence>
<feature type="transmembrane region" description="Helical" evidence="2">
    <location>
        <begin position="494"/>
        <end position="516"/>
    </location>
</feature>
<dbReference type="PANTHER" id="PTHR10566">
    <property type="entry name" value="CHAPERONE-ACTIVITY OF BC1 COMPLEX CABC1 -RELATED"/>
    <property type="match status" value="1"/>
</dbReference>
<evidence type="ECO:0000313" key="5">
    <source>
        <dbReference type="Proteomes" id="UP001225034"/>
    </source>
</evidence>
<proteinExistence type="inferred from homology"/>
<dbReference type="InterPro" id="IPR004147">
    <property type="entry name" value="ABC1_dom"/>
</dbReference>
<keyword evidence="2" id="KW-0812">Transmembrane</keyword>
<dbReference type="PANTHER" id="PTHR10566:SF113">
    <property type="entry name" value="PROTEIN ACTIVITY OF BC1 COMPLEX KINASE 7, CHLOROPLASTIC"/>
    <property type="match status" value="1"/>
</dbReference>
<comment type="caution">
    <text evidence="4">The sequence shown here is derived from an EMBL/GenBank/DDBJ whole genome shotgun (WGS) entry which is preliminary data.</text>
</comment>
<feature type="transmembrane region" description="Helical" evidence="2">
    <location>
        <begin position="522"/>
        <end position="548"/>
    </location>
</feature>